<proteinExistence type="predicted"/>
<dbReference type="HOGENOM" id="CLU_013012_1_0_1"/>
<evidence type="ECO:0000256" key="1">
    <source>
        <dbReference type="SAM" id="MobiDB-lite"/>
    </source>
</evidence>
<dbReference type="EMBL" id="ANIZ01001216">
    <property type="protein sequence ID" value="ETI48701.1"/>
    <property type="molecule type" value="Genomic_DNA"/>
</dbReference>
<dbReference type="OrthoDB" id="121297at2759"/>
<evidence type="ECO:0000313" key="3">
    <source>
        <dbReference type="Proteomes" id="UP000018721"/>
    </source>
</evidence>
<evidence type="ECO:0008006" key="4">
    <source>
        <dbReference type="Google" id="ProtNLM"/>
    </source>
</evidence>
<dbReference type="PANTHER" id="PTHR46599">
    <property type="entry name" value="PIGGYBAC TRANSPOSABLE ELEMENT-DERIVED PROTEIN 4"/>
    <property type="match status" value="1"/>
</dbReference>
<name>V9FC50_PHYNI</name>
<comment type="caution">
    <text evidence="2">The sequence shown here is derived from an EMBL/GenBank/DDBJ whole genome shotgun (WGS) entry which is preliminary data.</text>
</comment>
<protein>
    <recommendedName>
        <fullName evidence="4">PiggyBac transposable element-derived protein 4 C-terminal zinc-ribbon domain-containing protein</fullName>
    </recommendedName>
</protein>
<feature type="region of interest" description="Disordered" evidence="1">
    <location>
        <begin position="171"/>
        <end position="200"/>
    </location>
</feature>
<dbReference type="eggNOG" id="ENOG502RY1K">
    <property type="taxonomic scope" value="Eukaryota"/>
</dbReference>
<dbReference type="PANTHER" id="PTHR46599:SF3">
    <property type="entry name" value="PIGGYBAC TRANSPOSABLE ELEMENT-DERIVED PROTEIN 4"/>
    <property type="match status" value="1"/>
</dbReference>
<accession>V9FC50</accession>
<organism evidence="2 3">
    <name type="scientific">Phytophthora nicotianae P1569</name>
    <dbReference type="NCBI Taxonomy" id="1317065"/>
    <lineage>
        <taxon>Eukaryota</taxon>
        <taxon>Sar</taxon>
        <taxon>Stramenopiles</taxon>
        <taxon>Oomycota</taxon>
        <taxon>Peronosporomycetes</taxon>
        <taxon>Peronosporales</taxon>
        <taxon>Peronosporaceae</taxon>
        <taxon>Phytophthora</taxon>
    </lineage>
</organism>
<dbReference type="AlphaFoldDB" id="V9FC50"/>
<feature type="compositionally biased region" description="Acidic residues" evidence="1">
    <location>
        <begin position="178"/>
        <end position="188"/>
    </location>
</feature>
<sequence length="200" mass="22988">MGGVDTHGQLRLQSYSLQQCIAFKKYYRQLFLGFVDMTIMNGFIVHKLIHRELMGVSAASFECNMNAEELVSVPIPVGKHRLRNNTNKYRRKRRQHSCKVCSAMAEPNTKSFESSFYCPSCEVLRGGYVPLCAKVRREETGNTLTCSQIWHTVWGCGTLIPVHLRKNIRYRKRKREDSDSEDSDEGEEHDVNYVDTGDSD</sequence>
<gene>
    <name evidence="2" type="ORF">F443_07297</name>
</gene>
<evidence type="ECO:0000313" key="2">
    <source>
        <dbReference type="EMBL" id="ETI48701.1"/>
    </source>
</evidence>
<keyword evidence="3" id="KW-1185">Reference proteome</keyword>
<dbReference type="Proteomes" id="UP000018721">
    <property type="component" value="Unassembled WGS sequence"/>
</dbReference>
<reference evidence="2 3" key="1">
    <citation type="submission" date="2013-11" db="EMBL/GenBank/DDBJ databases">
        <title>The Genome Sequence of Phytophthora parasitica P1569.</title>
        <authorList>
            <consortium name="The Broad Institute Genomics Platform"/>
            <person name="Russ C."/>
            <person name="Tyler B."/>
            <person name="Panabieres F."/>
            <person name="Shan W."/>
            <person name="Tripathy S."/>
            <person name="Grunwald N."/>
            <person name="Machado M."/>
            <person name="Johnson C.S."/>
            <person name="Arredondo F."/>
            <person name="Hong C."/>
            <person name="Coffey M."/>
            <person name="Young S.K."/>
            <person name="Zeng Q."/>
            <person name="Gargeya S."/>
            <person name="Fitzgerald M."/>
            <person name="Abouelleil A."/>
            <person name="Alvarado L."/>
            <person name="Chapman S.B."/>
            <person name="Gainer-Dewar J."/>
            <person name="Goldberg J."/>
            <person name="Griggs A."/>
            <person name="Gujja S."/>
            <person name="Hansen M."/>
            <person name="Howarth C."/>
            <person name="Imamovic A."/>
            <person name="Ireland A."/>
            <person name="Larimer J."/>
            <person name="McCowan C."/>
            <person name="Murphy C."/>
            <person name="Pearson M."/>
            <person name="Poon T.W."/>
            <person name="Priest M."/>
            <person name="Roberts A."/>
            <person name="Saif S."/>
            <person name="Shea T."/>
            <person name="Sykes S."/>
            <person name="Wortman J."/>
            <person name="Nusbaum C."/>
            <person name="Birren B."/>
        </authorList>
    </citation>
    <scope>NUCLEOTIDE SEQUENCE [LARGE SCALE GENOMIC DNA]</scope>
    <source>
        <strain evidence="2 3">P1569</strain>
    </source>
</reference>